<proteinExistence type="predicted"/>
<gene>
    <name evidence="1" type="ORF">U4I38_12955</name>
</gene>
<sequence length="46" mass="5304">MNLMQEMLRAFVQGARETPAGFFSPIVGMWRIMSTQTDRAIARCQR</sequence>
<name>A0AAJ2TN71_STEMA</name>
<evidence type="ECO:0000313" key="2">
    <source>
        <dbReference type="Proteomes" id="UP001288387"/>
    </source>
</evidence>
<accession>A0AAJ2TN71</accession>
<dbReference type="Proteomes" id="UP001288387">
    <property type="component" value="Unassembled WGS sequence"/>
</dbReference>
<evidence type="ECO:0000313" key="1">
    <source>
        <dbReference type="EMBL" id="MDZ5765380.1"/>
    </source>
</evidence>
<protein>
    <submittedName>
        <fullName evidence="1">Uncharacterized protein</fullName>
    </submittedName>
</protein>
<organism evidence="1 2">
    <name type="scientific">Stenotrophomonas maltophilia</name>
    <name type="common">Pseudomonas maltophilia</name>
    <name type="synonym">Xanthomonas maltophilia</name>
    <dbReference type="NCBI Taxonomy" id="40324"/>
    <lineage>
        <taxon>Bacteria</taxon>
        <taxon>Pseudomonadati</taxon>
        <taxon>Pseudomonadota</taxon>
        <taxon>Gammaproteobacteria</taxon>
        <taxon>Lysobacterales</taxon>
        <taxon>Lysobacteraceae</taxon>
        <taxon>Stenotrophomonas</taxon>
        <taxon>Stenotrophomonas maltophilia group</taxon>
    </lineage>
</organism>
<dbReference type="EMBL" id="JAXRVB010000013">
    <property type="protein sequence ID" value="MDZ5765380.1"/>
    <property type="molecule type" value="Genomic_DNA"/>
</dbReference>
<dbReference type="RefSeq" id="WP_158230206.1">
    <property type="nucleotide sequence ID" value="NZ_JAKJQX010000001.1"/>
</dbReference>
<reference evidence="1" key="1">
    <citation type="submission" date="2023-12" db="EMBL/GenBank/DDBJ databases">
        <title>'Antibacterial potential of Stenotrophomonas maltophilia cystic fibrosis isolates' (manuscript under preparation).</title>
        <authorList>
            <person name="Crisan C.V."/>
            <person name="Pettis M."/>
            <person name="Goldberg J.B."/>
        </authorList>
    </citation>
    <scope>NUCLEOTIDE SEQUENCE</scope>
    <source>
        <strain evidence="1">CCV129</strain>
    </source>
</reference>
<dbReference type="AlphaFoldDB" id="A0AAJ2TN71"/>
<comment type="caution">
    <text evidence="1">The sequence shown here is derived from an EMBL/GenBank/DDBJ whole genome shotgun (WGS) entry which is preliminary data.</text>
</comment>